<comment type="subcellular location">
    <subcellularLocation>
        <location evidence="1 4">Cell outer membrane</location>
    </subcellularLocation>
</comment>
<dbReference type="AlphaFoldDB" id="B0T7S7"/>
<dbReference type="InterPro" id="IPR000531">
    <property type="entry name" value="Beta-barrel_TonB"/>
</dbReference>
<protein>
    <submittedName>
        <fullName evidence="8">TonB-dependent receptor</fullName>
    </submittedName>
</protein>
<dbReference type="GO" id="GO:0009279">
    <property type="term" value="C:cell outer membrane"/>
    <property type="evidence" value="ECO:0007669"/>
    <property type="project" value="UniProtKB-SubCell"/>
</dbReference>
<dbReference type="eggNOG" id="COG4771">
    <property type="taxonomic scope" value="Bacteria"/>
</dbReference>
<feature type="domain" description="TonB-dependent receptor plug" evidence="7">
    <location>
        <begin position="64"/>
        <end position="158"/>
    </location>
</feature>
<keyword evidence="5" id="KW-0732">Signal</keyword>
<keyword evidence="2 4" id="KW-0472">Membrane</keyword>
<evidence type="ECO:0000256" key="3">
    <source>
        <dbReference type="ARBA" id="ARBA00023237"/>
    </source>
</evidence>
<dbReference type="KEGG" id="cak:Caul_2137"/>
<dbReference type="eggNOG" id="COG1629">
    <property type="taxonomic scope" value="Bacteria"/>
</dbReference>
<feature type="chain" id="PRO_5002755463" evidence="5">
    <location>
        <begin position="30"/>
        <end position="1013"/>
    </location>
</feature>
<evidence type="ECO:0000256" key="1">
    <source>
        <dbReference type="ARBA" id="ARBA00004442"/>
    </source>
</evidence>
<feature type="domain" description="TonB-dependent receptor-like beta-barrel" evidence="6">
    <location>
        <begin position="639"/>
        <end position="980"/>
    </location>
</feature>
<evidence type="ECO:0000256" key="5">
    <source>
        <dbReference type="SAM" id="SignalP"/>
    </source>
</evidence>
<keyword evidence="4" id="KW-0798">TonB box</keyword>
<dbReference type="SUPFAM" id="SSF56935">
    <property type="entry name" value="Porins"/>
    <property type="match status" value="1"/>
</dbReference>
<reference evidence="8" key="1">
    <citation type="submission" date="2008-01" db="EMBL/GenBank/DDBJ databases">
        <title>Complete sequence of chromosome of Caulobacter sp. K31.</title>
        <authorList>
            <consortium name="US DOE Joint Genome Institute"/>
            <person name="Copeland A."/>
            <person name="Lucas S."/>
            <person name="Lapidus A."/>
            <person name="Barry K."/>
            <person name="Glavina del Rio T."/>
            <person name="Dalin E."/>
            <person name="Tice H."/>
            <person name="Pitluck S."/>
            <person name="Bruce D."/>
            <person name="Goodwin L."/>
            <person name="Thompson L.S."/>
            <person name="Brettin T."/>
            <person name="Detter J.C."/>
            <person name="Han C."/>
            <person name="Schmutz J."/>
            <person name="Larimer F."/>
            <person name="Land M."/>
            <person name="Hauser L."/>
            <person name="Kyrpides N."/>
            <person name="Kim E."/>
            <person name="Stephens C."/>
            <person name="Richardson P."/>
        </authorList>
    </citation>
    <scope>NUCLEOTIDE SEQUENCE [LARGE SCALE GENOMIC DNA]</scope>
    <source>
        <strain evidence="8">K31</strain>
    </source>
</reference>
<evidence type="ECO:0000256" key="2">
    <source>
        <dbReference type="ARBA" id="ARBA00023136"/>
    </source>
</evidence>
<organism evidence="8">
    <name type="scientific">Caulobacter sp. (strain K31)</name>
    <dbReference type="NCBI Taxonomy" id="366602"/>
    <lineage>
        <taxon>Bacteria</taxon>
        <taxon>Pseudomonadati</taxon>
        <taxon>Pseudomonadota</taxon>
        <taxon>Alphaproteobacteria</taxon>
        <taxon>Caulobacterales</taxon>
        <taxon>Caulobacteraceae</taxon>
        <taxon>Caulobacter</taxon>
    </lineage>
</organism>
<dbReference type="Pfam" id="PF07715">
    <property type="entry name" value="Plug"/>
    <property type="match status" value="1"/>
</dbReference>
<feature type="signal peptide" evidence="5">
    <location>
        <begin position="1"/>
        <end position="29"/>
    </location>
</feature>
<sequence length="1013" mass="109217" precursor="true">MNQFAHARRGMLLAAVSGLAIAGPSFAQAQDAVASGQTTESASTVDEIIVTGIRASQQRAVSIKREAASVVDAISAEDIGKLPDNTISDSLQRIPGVQILRSAGEGSTVNIRGLPQVSTLLNGEVYLGAQSITTVQPNFNDIPSQLFSGADVIKSTTGDQLNAGISGTINLRTRRPMDLKEGLTLAAAAEGSYGDKTQKFDPNVNGLISFHNDRFGALLSAAYSDVRLSNSHNGIQETYGATLHNESTADATSSGGFSPTKRPHGTPVAGGIDVNGDGDANDAFIVPQGFTGWNKINQRERLGVNASAQWKINDALELTGDAFFTKQDEHDRTAGFQMQDVNWQAAEFTPGQSRDTGTIVNSYHFNTTQIYNYDLGNFDSYAQTDRYQSKSQNYNLELKYDNGGKFTGSVRGIYGKAHQDYDQSYLQFSLSNGAQWQPGGVGHYPASLGGDRPFNTGGYAVNTIAGAASLPAKVDYTGNKPVFTLPSQLLTELGDINSYALKTISSEGNYRREGDLKVIRADGKYEFNDSFKLSAGARYSERSVDDFEFDRAAPLYGSAASNGTGCLVKWKAFDVPLSDSSCSAGNAAGFYTAGLTRKANDPTLNGEVKLFNPGVAGVPSMYVLDPKAMDHALAFQNRFYPGNVEIMNPGASFNVGVKQTSAYLQADFKGEVFGLGFTGNAGVKVIQTKLDITQYVTGSPRPYGVANLLAGSVETNRKFTDVLPAMNVAFDVAENVKLRFAASETMTLLDLNQWGGGLNPTYAIDTTNPGSPVFRVTGGSQNGNPALDPWRAKNFEGSLEYYLGSASMLSVGAFYMKVDSFIQNGSIVRTDLPDNDGVVRNRTVSISTQVQGDGGTLKGLEAGAKLAFNDLSFMPAMLSNFGVDTNFTYAPSKSGKKDLAGASIPFQDNSKYQANLAAYYQDDRLQARIAWNYRSRRAVSQDFGGTTGLEMYQASTNYLDASVSYDVKPNLTVYVQGTNLTSEYEKYYLTWKDEHAYNNVFEARYVAGVRFKY</sequence>
<dbReference type="HOGENOM" id="CLU_006935_2_0_5"/>
<dbReference type="InterPro" id="IPR010104">
    <property type="entry name" value="TonB_rcpt_bac"/>
</dbReference>
<dbReference type="NCBIfam" id="TIGR01782">
    <property type="entry name" value="TonB-Xanth-Caul"/>
    <property type="match status" value="1"/>
</dbReference>
<accession>B0T7S7</accession>
<evidence type="ECO:0000256" key="4">
    <source>
        <dbReference type="RuleBase" id="RU003357"/>
    </source>
</evidence>
<keyword evidence="8" id="KW-0675">Receptor</keyword>
<dbReference type="InterPro" id="IPR036942">
    <property type="entry name" value="Beta-barrel_TonB_sf"/>
</dbReference>
<dbReference type="PANTHER" id="PTHR40980:SF3">
    <property type="entry name" value="TONB-DEPENDENT RECEPTOR-LIKE BETA-BARREL DOMAIN-CONTAINING PROTEIN"/>
    <property type="match status" value="1"/>
</dbReference>
<evidence type="ECO:0000259" key="6">
    <source>
        <dbReference type="Pfam" id="PF00593"/>
    </source>
</evidence>
<name>B0T7S7_CAUSK</name>
<evidence type="ECO:0000259" key="7">
    <source>
        <dbReference type="Pfam" id="PF07715"/>
    </source>
</evidence>
<dbReference type="Pfam" id="PF00593">
    <property type="entry name" value="TonB_dep_Rec_b-barrel"/>
    <property type="match status" value="1"/>
</dbReference>
<comment type="similarity">
    <text evidence="4">Belongs to the TonB-dependent receptor family.</text>
</comment>
<dbReference type="EMBL" id="CP000927">
    <property type="protein sequence ID" value="ABZ71265.1"/>
    <property type="molecule type" value="Genomic_DNA"/>
</dbReference>
<dbReference type="Gene3D" id="2.40.170.20">
    <property type="entry name" value="TonB-dependent receptor, beta-barrel domain"/>
    <property type="match status" value="2"/>
</dbReference>
<dbReference type="Gene3D" id="2.170.130.10">
    <property type="entry name" value="TonB-dependent receptor, plug domain"/>
    <property type="match status" value="1"/>
</dbReference>
<keyword evidence="3" id="KW-0998">Cell outer membrane</keyword>
<dbReference type="PANTHER" id="PTHR40980">
    <property type="entry name" value="PLUG DOMAIN-CONTAINING PROTEIN"/>
    <property type="match status" value="1"/>
</dbReference>
<proteinExistence type="inferred from homology"/>
<evidence type="ECO:0000313" key="8">
    <source>
        <dbReference type="EMBL" id="ABZ71265.1"/>
    </source>
</evidence>
<dbReference type="STRING" id="366602.Caul_2137"/>
<gene>
    <name evidence="8" type="ordered locus">Caul_2137</name>
</gene>
<dbReference type="InterPro" id="IPR037066">
    <property type="entry name" value="Plug_dom_sf"/>
</dbReference>
<dbReference type="InterPro" id="IPR012910">
    <property type="entry name" value="Plug_dom"/>
</dbReference>